<evidence type="ECO:0000259" key="11">
    <source>
        <dbReference type="Pfam" id="PF02892"/>
    </source>
</evidence>
<organism evidence="14 15">
    <name type="scientific">Panicum virgatum</name>
    <name type="common">Blackwell switchgrass</name>
    <dbReference type="NCBI Taxonomy" id="38727"/>
    <lineage>
        <taxon>Eukaryota</taxon>
        <taxon>Viridiplantae</taxon>
        <taxon>Streptophyta</taxon>
        <taxon>Embryophyta</taxon>
        <taxon>Tracheophyta</taxon>
        <taxon>Spermatophyta</taxon>
        <taxon>Magnoliopsida</taxon>
        <taxon>Liliopsida</taxon>
        <taxon>Poales</taxon>
        <taxon>Poaceae</taxon>
        <taxon>PACMAD clade</taxon>
        <taxon>Panicoideae</taxon>
        <taxon>Panicodae</taxon>
        <taxon>Paniceae</taxon>
        <taxon>Panicinae</taxon>
        <taxon>Panicum</taxon>
        <taxon>Panicum sect. Hiantes</taxon>
    </lineage>
</organism>
<gene>
    <name evidence="14" type="ORF">PVAP13_7KG052809</name>
</gene>
<evidence type="ECO:0000313" key="15">
    <source>
        <dbReference type="Proteomes" id="UP000823388"/>
    </source>
</evidence>
<feature type="coiled-coil region" evidence="10">
    <location>
        <begin position="409"/>
        <end position="436"/>
    </location>
</feature>
<dbReference type="GO" id="GO:0003677">
    <property type="term" value="F:DNA binding"/>
    <property type="evidence" value="ECO:0007669"/>
    <property type="project" value="UniProtKB-KW"/>
</dbReference>
<evidence type="ECO:0000256" key="5">
    <source>
        <dbReference type="ARBA" id="ARBA00022833"/>
    </source>
</evidence>
<evidence type="ECO:0000256" key="9">
    <source>
        <dbReference type="ARBA" id="ARBA00023242"/>
    </source>
</evidence>
<keyword evidence="7" id="KW-0238">DNA-binding</keyword>
<keyword evidence="8" id="KW-0804">Transcription</keyword>
<dbReference type="GO" id="GO:0005634">
    <property type="term" value="C:nucleus"/>
    <property type="evidence" value="ECO:0007669"/>
    <property type="project" value="UniProtKB-SubCell"/>
</dbReference>
<keyword evidence="10" id="KW-0175">Coiled coil</keyword>
<dbReference type="InterPro" id="IPR012337">
    <property type="entry name" value="RNaseH-like_sf"/>
</dbReference>
<dbReference type="GO" id="GO:0046983">
    <property type="term" value="F:protein dimerization activity"/>
    <property type="evidence" value="ECO:0007669"/>
    <property type="project" value="InterPro"/>
</dbReference>
<evidence type="ECO:0000256" key="10">
    <source>
        <dbReference type="SAM" id="Coils"/>
    </source>
</evidence>
<evidence type="ECO:0008006" key="16">
    <source>
        <dbReference type="Google" id="ProtNLM"/>
    </source>
</evidence>
<sequence length="599" mass="68245">MTKAKCIFCHKSYVYHQGGATSQLNRHLSRCTQFQNKLAKAKRQLAQGTLNYVADDGCIVVNPTEYDHEHTRKLIAKMIIVHEYSFRMVEHKWFNILMKWMNSNYESIGRKTIKNECMKVYESEKEQLRKSLREAESICLTTDLWTSNQNVQYMCLVAHYIDSDWVLQCRVLNFLEVDPPYTGLVIAHAVFECLVEWKIEDKVMSITLDNASNNDTATTNLSAKLLARKNGQFDPKYFHVRCAAHIVNLVVNDGLNQIEGLISDLRNTVKYFKRSPSRLYKFVEVCNDYSIEVGKCLSLDVKTRSAFGYYAQVDQNYAWKPTESEWNIYEKIRPILGEMAGATTAFSGSVYPTANVFYPYILKKIGATMLDKFDKYWEEKNNVMVIATVLDPRFKMRYIQFYFNGLYGSLRCEQEVADIKKELEELYKKHELEQHRKIGGSSSLSTAQLTSSSKETTSLVACLVSSEFQSFLKSSASESSKSELLIYLDEANHSLNDKNFNLLRYWKVNALRFPVVSSMAKKFLAVPASSVSSESTFSCGGRILDDHRSSLKLATVQALVCASSWIRGSKNPPVILGEDGDDGDIETVELPSSVVESNH</sequence>
<dbReference type="PANTHER" id="PTHR46481">
    <property type="entry name" value="ZINC FINGER BED DOMAIN-CONTAINING PROTEIN 4"/>
    <property type="match status" value="1"/>
</dbReference>
<dbReference type="EMBL" id="CM029049">
    <property type="protein sequence ID" value="KAG2570580.1"/>
    <property type="molecule type" value="Genomic_DNA"/>
</dbReference>
<evidence type="ECO:0000313" key="14">
    <source>
        <dbReference type="EMBL" id="KAG2570580.1"/>
    </source>
</evidence>
<comment type="subcellular location">
    <subcellularLocation>
        <location evidence="1">Nucleus</location>
    </subcellularLocation>
</comment>
<dbReference type="PANTHER" id="PTHR46481:SF10">
    <property type="entry name" value="ZINC FINGER BED DOMAIN-CONTAINING PROTEIN 39"/>
    <property type="match status" value="1"/>
</dbReference>
<evidence type="ECO:0000256" key="1">
    <source>
        <dbReference type="ARBA" id="ARBA00004123"/>
    </source>
</evidence>
<accession>A0A8T0Q9M6</accession>
<dbReference type="InterPro" id="IPR008906">
    <property type="entry name" value="HATC_C_dom"/>
</dbReference>
<evidence type="ECO:0000256" key="7">
    <source>
        <dbReference type="ARBA" id="ARBA00023125"/>
    </source>
</evidence>
<evidence type="ECO:0000259" key="13">
    <source>
        <dbReference type="Pfam" id="PF14372"/>
    </source>
</evidence>
<dbReference type="SUPFAM" id="SSF53098">
    <property type="entry name" value="Ribonuclease H-like"/>
    <property type="match status" value="1"/>
</dbReference>
<keyword evidence="15" id="KW-1185">Reference proteome</keyword>
<keyword evidence="6" id="KW-0805">Transcription regulation</keyword>
<proteinExistence type="predicted"/>
<keyword evidence="9" id="KW-0539">Nucleus</keyword>
<dbReference type="Pfam" id="PF14372">
    <property type="entry name" value="hAT-like_RNase-H"/>
    <property type="match status" value="1"/>
</dbReference>
<name>A0A8T0Q9M6_PANVG</name>
<keyword evidence="5" id="KW-0862">Zinc</keyword>
<dbReference type="Pfam" id="PF05699">
    <property type="entry name" value="Dimer_Tnp_hAT"/>
    <property type="match status" value="1"/>
</dbReference>
<dbReference type="GO" id="GO:0008270">
    <property type="term" value="F:zinc ion binding"/>
    <property type="evidence" value="ECO:0007669"/>
    <property type="project" value="UniProtKB-KW"/>
</dbReference>
<comment type="caution">
    <text evidence="14">The sequence shown here is derived from an EMBL/GenBank/DDBJ whole genome shotgun (WGS) entry which is preliminary data.</text>
</comment>
<evidence type="ECO:0000256" key="4">
    <source>
        <dbReference type="ARBA" id="ARBA00022771"/>
    </source>
</evidence>
<evidence type="ECO:0000256" key="2">
    <source>
        <dbReference type="ARBA" id="ARBA00011738"/>
    </source>
</evidence>
<evidence type="ECO:0000256" key="6">
    <source>
        <dbReference type="ARBA" id="ARBA00023015"/>
    </source>
</evidence>
<dbReference type="Pfam" id="PF02892">
    <property type="entry name" value="zf-BED"/>
    <property type="match status" value="1"/>
</dbReference>
<evidence type="ECO:0000259" key="12">
    <source>
        <dbReference type="Pfam" id="PF05699"/>
    </source>
</evidence>
<dbReference type="InterPro" id="IPR025525">
    <property type="entry name" value="hAT-like_transposase_RNase-H"/>
</dbReference>
<dbReference type="Proteomes" id="UP000823388">
    <property type="component" value="Chromosome 7K"/>
</dbReference>
<feature type="domain" description="BED-type" evidence="11">
    <location>
        <begin position="2"/>
        <end position="31"/>
    </location>
</feature>
<reference evidence="14" key="1">
    <citation type="submission" date="2020-05" db="EMBL/GenBank/DDBJ databases">
        <title>WGS assembly of Panicum virgatum.</title>
        <authorList>
            <person name="Lovell J.T."/>
            <person name="Jenkins J."/>
            <person name="Shu S."/>
            <person name="Juenger T.E."/>
            <person name="Schmutz J."/>
        </authorList>
    </citation>
    <scope>NUCLEOTIDE SEQUENCE</scope>
    <source>
        <strain evidence="14">AP13</strain>
    </source>
</reference>
<feature type="domain" description="HAT C-terminal dimerisation" evidence="12">
    <location>
        <begin position="484"/>
        <end position="566"/>
    </location>
</feature>
<dbReference type="AlphaFoldDB" id="A0A8T0Q9M6"/>
<feature type="domain" description="hAT-like transposase RNase-H fold" evidence="13">
    <location>
        <begin position="362"/>
        <end position="429"/>
    </location>
</feature>
<dbReference type="InterPro" id="IPR003656">
    <property type="entry name" value="Znf_BED"/>
</dbReference>
<evidence type="ECO:0000256" key="3">
    <source>
        <dbReference type="ARBA" id="ARBA00022723"/>
    </source>
</evidence>
<keyword evidence="3" id="KW-0479">Metal-binding</keyword>
<protein>
    <recommendedName>
        <fullName evidence="16">Transposase</fullName>
    </recommendedName>
</protein>
<dbReference type="InterPro" id="IPR052035">
    <property type="entry name" value="ZnF_BED_domain_contain"/>
</dbReference>
<keyword evidence="4" id="KW-0863">Zinc-finger</keyword>
<evidence type="ECO:0000256" key="8">
    <source>
        <dbReference type="ARBA" id="ARBA00023163"/>
    </source>
</evidence>
<comment type="subunit">
    <text evidence="2">Homodimer.</text>
</comment>